<dbReference type="RefSeq" id="WP_285610457.1">
    <property type="nucleotide sequence ID" value="NZ_BSSD01000003.1"/>
</dbReference>
<gene>
    <name evidence="2" type="ORF">Aglo03_24540</name>
</gene>
<dbReference type="Proteomes" id="UP001165042">
    <property type="component" value="Unassembled WGS sequence"/>
</dbReference>
<keyword evidence="3" id="KW-1185">Reference proteome</keyword>
<feature type="region of interest" description="Disordered" evidence="1">
    <location>
        <begin position="15"/>
        <end position="42"/>
    </location>
</feature>
<protein>
    <submittedName>
        <fullName evidence="2">Uncharacterized protein</fullName>
    </submittedName>
</protein>
<dbReference type="AlphaFoldDB" id="A0A9W6VA51"/>
<evidence type="ECO:0000313" key="3">
    <source>
        <dbReference type="Proteomes" id="UP001165042"/>
    </source>
</evidence>
<proteinExistence type="predicted"/>
<feature type="compositionally biased region" description="Basic and acidic residues" evidence="1">
    <location>
        <begin position="31"/>
        <end position="42"/>
    </location>
</feature>
<comment type="caution">
    <text evidence="2">The sequence shown here is derived from an EMBL/GenBank/DDBJ whole genome shotgun (WGS) entry which is preliminary data.</text>
</comment>
<evidence type="ECO:0000313" key="2">
    <source>
        <dbReference type="EMBL" id="GLW91638.1"/>
    </source>
</evidence>
<evidence type="ECO:0000256" key="1">
    <source>
        <dbReference type="SAM" id="MobiDB-lite"/>
    </source>
</evidence>
<sequence>MLFDTAGRLRLRRDEHAKGAVRRGSGSCDAAHGKGVGESDDWSRTLVDDADDLRVVVEKAPEGCSSRTKALLSAPGFDAGQWVANGCVTGSGKGIIVKIDASGNPCD</sequence>
<name>A0A9W6VA51_9PSEU</name>
<organism evidence="2 3">
    <name type="scientific">Actinokineospora globicatena</name>
    <dbReference type="NCBI Taxonomy" id="103729"/>
    <lineage>
        <taxon>Bacteria</taxon>
        <taxon>Bacillati</taxon>
        <taxon>Actinomycetota</taxon>
        <taxon>Actinomycetes</taxon>
        <taxon>Pseudonocardiales</taxon>
        <taxon>Pseudonocardiaceae</taxon>
        <taxon>Actinokineospora</taxon>
    </lineage>
</organism>
<accession>A0A9W6VA51</accession>
<reference evidence="2" key="1">
    <citation type="submission" date="2023-02" db="EMBL/GenBank/DDBJ databases">
        <title>Actinokineospora globicatena NBRC 15670.</title>
        <authorList>
            <person name="Ichikawa N."/>
            <person name="Sato H."/>
            <person name="Tonouchi N."/>
        </authorList>
    </citation>
    <scope>NUCLEOTIDE SEQUENCE</scope>
    <source>
        <strain evidence="2">NBRC 15670</strain>
    </source>
</reference>
<dbReference type="EMBL" id="BSSD01000003">
    <property type="protein sequence ID" value="GLW91638.1"/>
    <property type="molecule type" value="Genomic_DNA"/>
</dbReference>